<gene>
    <name evidence="2" type="ORF">K0U00_20005</name>
</gene>
<dbReference type="PROSITE" id="PS51272">
    <property type="entry name" value="SLH"/>
    <property type="match status" value="1"/>
</dbReference>
<comment type="caution">
    <text evidence="2">The sequence shown here is derived from an EMBL/GenBank/DDBJ whole genome shotgun (WGS) entry which is preliminary data.</text>
</comment>
<name>A0ABS7C5X6_9BACL</name>
<evidence type="ECO:0000313" key="2">
    <source>
        <dbReference type="EMBL" id="MBW7456322.1"/>
    </source>
</evidence>
<reference evidence="2 3" key="1">
    <citation type="submission" date="2021-07" db="EMBL/GenBank/DDBJ databases">
        <title>Paenibacillus radiodurans sp. nov., isolated from the southeastern edge of Tengger Desert.</title>
        <authorList>
            <person name="Zhang G."/>
        </authorList>
    </citation>
    <scope>NUCLEOTIDE SEQUENCE [LARGE SCALE GENOMIC DNA]</scope>
    <source>
        <strain evidence="2 3">CCM 7311</strain>
    </source>
</reference>
<proteinExistence type="predicted"/>
<dbReference type="Proteomes" id="UP001519887">
    <property type="component" value="Unassembled WGS sequence"/>
</dbReference>
<organism evidence="2 3">
    <name type="scientific">Paenibacillus sepulcri</name>
    <dbReference type="NCBI Taxonomy" id="359917"/>
    <lineage>
        <taxon>Bacteria</taxon>
        <taxon>Bacillati</taxon>
        <taxon>Bacillota</taxon>
        <taxon>Bacilli</taxon>
        <taxon>Bacillales</taxon>
        <taxon>Paenibacillaceae</taxon>
        <taxon>Paenibacillus</taxon>
    </lineage>
</organism>
<evidence type="ECO:0000259" key="1">
    <source>
        <dbReference type="PROSITE" id="PS51272"/>
    </source>
</evidence>
<protein>
    <submittedName>
        <fullName evidence="2">S-layer homology domain-containing protein</fullName>
    </submittedName>
</protein>
<sequence length="40" mass="4395">MERRKSAAYNLGFINGQGENRFAPQSPATRAEAAQMIAKL</sequence>
<dbReference type="InterPro" id="IPR001119">
    <property type="entry name" value="SLH_dom"/>
</dbReference>
<evidence type="ECO:0000313" key="3">
    <source>
        <dbReference type="Proteomes" id="UP001519887"/>
    </source>
</evidence>
<accession>A0ABS7C5X6</accession>
<dbReference type="EMBL" id="JAHZIK010000548">
    <property type="protein sequence ID" value="MBW7456322.1"/>
    <property type="molecule type" value="Genomic_DNA"/>
</dbReference>
<keyword evidence="3" id="KW-1185">Reference proteome</keyword>
<feature type="domain" description="SLH" evidence="1">
    <location>
        <begin position="1"/>
        <end position="40"/>
    </location>
</feature>
<dbReference type="RefSeq" id="WP_210046183.1">
    <property type="nucleotide sequence ID" value="NZ_JBHLVU010000025.1"/>
</dbReference>
<dbReference type="Pfam" id="PF00395">
    <property type="entry name" value="SLH"/>
    <property type="match status" value="1"/>
</dbReference>